<proteinExistence type="predicted"/>
<gene>
    <name evidence="2" type="ORF">JZO85_12565</name>
</gene>
<dbReference type="EMBL" id="JAFLVR010000028">
    <property type="protein sequence ID" value="MBO0453110.1"/>
    <property type="molecule type" value="Genomic_DNA"/>
</dbReference>
<protein>
    <submittedName>
        <fullName evidence="2">GNAT family N-acetyltransferase</fullName>
    </submittedName>
</protein>
<dbReference type="PANTHER" id="PTHR43328">
    <property type="entry name" value="ACETYLTRANSFERASE-RELATED"/>
    <property type="match status" value="1"/>
</dbReference>
<dbReference type="SUPFAM" id="SSF55729">
    <property type="entry name" value="Acyl-CoA N-acyltransferases (Nat)"/>
    <property type="match status" value="1"/>
</dbReference>
<dbReference type="PANTHER" id="PTHR43328:SF1">
    <property type="entry name" value="N-ACETYLTRANSFERASE DOMAIN-CONTAINING PROTEIN"/>
    <property type="match status" value="1"/>
</dbReference>
<dbReference type="CDD" id="cd04301">
    <property type="entry name" value="NAT_SF"/>
    <property type="match status" value="1"/>
</dbReference>
<dbReference type="Proteomes" id="UP000664495">
    <property type="component" value="Unassembled WGS sequence"/>
</dbReference>
<keyword evidence="3" id="KW-1185">Reference proteome</keyword>
<dbReference type="Gene3D" id="3.40.630.30">
    <property type="match status" value="1"/>
</dbReference>
<name>A0ABS3HI42_9ENTE</name>
<sequence>MNTILRKWRLEDAKLLAEMLNNKKIQDNLRDGLPFPYTEKDASGFIHDMLAADPTQTFAFAITNTDDQAIGSIGAFRCENIHRQTAEMGYYLAEEYWGRGFGTRAVKELTDYLFAETDIIRIFAEPFTTNHGSCRVLEKCGFQLEGTLRKNAIKNGEIKDMQMYALVK</sequence>
<evidence type="ECO:0000313" key="2">
    <source>
        <dbReference type="EMBL" id="MBO0453110.1"/>
    </source>
</evidence>
<dbReference type="PROSITE" id="PS51186">
    <property type="entry name" value="GNAT"/>
    <property type="match status" value="1"/>
</dbReference>
<dbReference type="InterPro" id="IPR000182">
    <property type="entry name" value="GNAT_dom"/>
</dbReference>
<accession>A0ABS3HI42</accession>
<dbReference type="RefSeq" id="WP_207108883.1">
    <property type="nucleotide sequence ID" value="NZ_JAFLVR010000028.1"/>
</dbReference>
<comment type="caution">
    <text evidence="2">The sequence shown here is derived from an EMBL/GenBank/DDBJ whole genome shotgun (WGS) entry which is preliminary data.</text>
</comment>
<dbReference type="InterPro" id="IPR016181">
    <property type="entry name" value="Acyl_CoA_acyltransferase"/>
</dbReference>
<feature type="domain" description="N-acetyltransferase" evidence="1">
    <location>
        <begin position="3"/>
        <end position="168"/>
    </location>
</feature>
<evidence type="ECO:0000259" key="1">
    <source>
        <dbReference type="PROSITE" id="PS51186"/>
    </source>
</evidence>
<reference evidence="2 3" key="1">
    <citation type="submission" date="2021-03" db="EMBL/GenBank/DDBJ databases">
        <title>Enterococcal diversity collection.</title>
        <authorList>
            <person name="Gilmore M.S."/>
            <person name="Schwartzman J."/>
            <person name="Van Tyne D."/>
            <person name="Martin M."/>
            <person name="Earl A.M."/>
            <person name="Manson A.L."/>
            <person name="Straub T."/>
            <person name="Salamzade R."/>
            <person name="Saavedra J."/>
            <person name="Lebreton F."/>
            <person name="Prichula J."/>
            <person name="Schaufler K."/>
            <person name="Gaca A."/>
            <person name="Sgardioli B."/>
            <person name="Wagenaar J."/>
            <person name="Strong T."/>
        </authorList>
    </citation>
    <scope>NUCLEOTIDE SEQUENCE [LARGE SCALE GENOMIC DNA]</scope>
    <source>
        <strain evidence="2 3">MJM16</strain>
    </source>
</reference>
<dbReference type="Pfam" id="PF13302">
    <property type="entry name" value="Acetyltransf_3"/>
    <property type="match status" value="1"/>
</dbReference>
<organism evidence="2 3">
    <name type="scientific">Candidatus Enterococcus murrayae</name>
    <dbReference type="NCBI Taxonomy" id="2815321"/>
    <lineage>
        <taxon>Bacteria</taxon>
        <taxon>Bacillati</taxon>
        <taxon>Bacillota</taxon>
        <taxon>Bacilli</taxon>
        <taxon>Lactobacillales</taxon>
        <taxon>Enterococcaceae</taxon>
        <taxon>Enterococcus</taxon>
    </lineage>
</organism>
<evidence type="ECO:0000313" key="3">
    <source>
        <dbReference type="Proteomes" id="UP000664495"/>
    </source>
</evidence>